<proteinExistence type="predicted"/>
<gene>
    <name evidence="7" type="ORF">M747DRAFT_39603</name>
</gene>
<evidence type="ECO:0000313" key="7">
    <source>
        <dbReference type="EMBL" id="RDH20611.1"/>
    </source>
</evidence>
<evidence type="ECO:0000256" key="5">
    <source>
        <dbReference type="SAM" id="MobiDB-lite"/>
    </source>
</evidence>
<name>A0A370C5B1_ASPNG</name>
<dbReference type="PROSITE" id="PS00463">
    <property type="entry name" value="ZN2_CY6_FUNGAL_1"/>
    <property type="match status" value="1"/>
</dbReference>
<dbReference type="VEuPathDB" id="FungiDB:M747DRAFT_39603"/>
<keyword evidence="3" id="KW-0804">Transcription</keyword>
<accession>A0A370C5B1</accession>
<protein>
    <recommendedName>
        <fullName evidence="6">Zn(2)-C6 fungal-type domain-containing protein</fullName>
    </recommendedName>
</protein>
<evidence type="ECO:0000256" key="4">
    <source>
        <dbReference type="ARBA" id="ARBA00023242"/>
    </source>
</evidence>
<feature type="domain" description="Zn(2)-C6 fungal-type" evidence="6">
    <location>
        <begin position="34"/>
        <end position="63"/>
    </location>
</feature>
<keyword evidence="4" id="KW-0539">Nucleus</keyword>
<keyword evidence="2" id="KW-0238">DNA-binding</keyword>
<dbReference type="EMBL" id="KZ851914">
    <property type="protein sequence ID" value="RDH20611.1"/>
    <property type="molecule type" value="Genomic_DNA"/>
</dbReference>
<dbReference type="InterPro" id="IPR036864">
    <property type="entry name" value="Zn2-C6_fun-type_DNA-bd_sf"/>
</dbReference>
<feature type="region of interest" description="Disordered" evidence="5">
    <location>
        <begin position="1"/>
        <end position="29"/>
    </location>
</feature>
<dbReference type="InterPro" id="IPR053187">
    <property type="entry name" value="Notoamide_regulator"/>
</dbReference>
<dbReference type="GO" id="GO:0008270">
    <property type="term" value="F:zinc ion binding"/>
    <property type="evidence" value="ECO:0007669"/>
    <property type="project" value="InterPro"/>
</dbReference>
<evidence type="ECO:0000256" key="1">
    <source>
        <dbReference type="ARBA" id="ARBA00023015"/>
    </source>
</evidence>
<organism evidence="7 8">
    <name type="scientific">Aspergillus niger ATCC 13496</name>
    <dbReference type="NCBI Taxonomy" id="1353008"/>
    <lineage>
        <taxon>Eukaryota</taxon>
        <taxon>Fungi</taxon>
        <taxon>Dikarya</taxon>
        <taxon>Ascomycota</taxon>
        <taxon>Pezizomycotina</taxon>
        <taxon>Eurotiomycetes</taxon>
        <taxon>Eurotiomycetidae</taxon>
        <taxon>Eurotiales</taxon>
        <taxon>Aspergillaceae</taxon>
        <taxon>Aspergillus</taxon>
        <taxon>Aspergillus subgen. Circumdati</taxon>
    </lineage>
</organism>
<dbReference type="PROSITE" id="PS50048">
    <property type="entry name" value="ZN2_CY6_FUNGAL_2"/>
    <property type="match status" value="1"/>
</dbReference>
<dbReference type="SMART" id="SM00066">
    <property type="entry name" value="GAL4"/>
    <property type="match status" value="1"/>
</dbReference>
<keyword evidence="1" id="KW-0805">Transcription regulation</keyword>
<dbReference type="GO" id="GO:0009893">
    <property type="term" value="P:positive regulation of metabolic process"/>
    <property type="evidence" value="ECO:0007669"/>
    <property type="project" value="UniProtKB-ARBA"/>
</dbReference>
<evidence type="ECO:0000259" key="6">
    <source>
        <dbReference type="PROSITE" id="PS50048"/>
    </source>
</evidence>
<dbReference type="SUPFAM" id="SSF57701">
    <property type="entry name" value="Zn2/Cys6 DNA-binding domain"/>
    <property type="match status" value="1"/>
</dbReference>
<evidence type="ECO:0000313" key="8">
    <source>
        <dbReference type="Proteomes" id="UP000253845"/>
    </source>
</evidence>
<reference evidence="7 8" key="1">
    <citation type="submission" date="2018-07" db="EMBL/GenBank/DDBJ databases">
        <title>Section-level genome sequencing of Aspergillus section Nigri to investigate inter- and intra-species variation.</title>
        <authorList>
            <consortium name="DOE Joint Genome Institute"/>
            <person name="Vesth T.C."/>
            <person name="Nybo J.L."/>
            <person name="Theobald S."/>
            <person name="Frisvad J.C."/>
            <person name="Larsen T.O."/>
            <person name="Nielsen K.F."/>
            <person name="Hoof J.B."/>
            <person name="Brandl J."/>
            <person name="Salamov A."/>
            <person name="Riley R."/>
            <person name="Gladden J.M."/>
            <person name="Phatale P."/>
            <person name="Nielsen M.T."/>
            <person name="Lyhne E.K."/>
            <person name="Kogle M.E."/>
            <person name="Strasser K."/>
            <person name="McDonnell E."/>
            <person name="Barry K."/>
            <person name="Clum A."/>
            <person name="Chen C."/>
            <person name="Nolan M."/>
            <person name="Sandor L."/>
            <person name="Kuo A."/>
            <person name="Lipzen A."/>
            <person name="Hainaut M."/>
            <person name="Drula E."/>
            <person name="Tsang A."/>
            <person name="Magnuson J.K."/>
            <person name="Henrissat B."/>
            <person name="Wiebenga A."/>
            <person name="Simmons B.A."/>
            <person name="Makela M.R."/>
            <person name="De vries R.P."/>
            <person name="Grigoriev I.V."/>
            <person name="Mortensen U.H."/>
            <person name="Baker S.E."/>
            <person name="Andersen M.R."/>
        </authorList>
    </citation>
    <scope>NUCLEOTIDE SEQUENCE [LARGE SCALE GENOMIC DNA]</scope>
    <source>
        <strain evidence="7 8">ATCC 13496</strain>
    </source>
</reference>
<dbReference type="PANTHER" id="PTHR47256:SF1">
    <property type="entry name" value="ZN(II)2CYS6 TRANSCRIPTION FACTOR (EUROFUNG)"/>
    <property type="match status" value="1"/>
</dbReference>
<dbReference type="Gene3D" id="4.10.240.10">
    <property type="entry name" value="Zn(2)-C6 fungal-type DNA-binding domain"/>
    <property type="match status" value="1"/>
</dbReference>
<dbReference type="GO" id="GO:0000981">
    <property type="term" value="F:DNA-binding transcription factor activity, RNA polymerase II-specific"/>
    <property type="evidence" value="ECO:0007669"/>
    <property type="project" value="InterPro"/>
</dbReference>
<dbReference type="Proteomes" id="UP000253845">
    <property type="component" value="Unassembled WGS sequence"/>
</dbReference>
<dbReference type="AlphaFoldDB" id="A0A370C5B1"/>
<evidence type="ECO:0000256" key="2">
    <source>
        <dbReference type="ARBA" id="ARBA00023125"/>
    </source>
</evidence>
<sequence length="132" mass="15360">MNEKVTLRPLRPAAKALHSEPSYSKPKEKRQSVACRACRAKRRKCTGAPICQSCVRLKLACDFEPYKDKRRKLALQHVGKARQRLEILLELLLTFLNKEEDETILEWRKCLKDTPSLEMMIADLERRKEPGL</sequence>
<dbReference type="InterPro" id="IPR001138">
    <property type="entry name" value="Zn2Cys6_DnaBD"/>
</dbReference>
<evidence type="ECO:0000256" key="3">
    <source>
        <dbReference type="ARBA" id="ARBA00023163"/>
    </source>
</evidence>
<dbReference type="PANTHER" id="PTHR47256">
    <property type="entry name" value="ZN(II)2CYS6 TRANSCRIPTION FACTOR (EUROFUNG)-RELATED"/>
    <property type="match status" value="1"/>
</dbReference>
<dbReference type="GO" id="GO:0003677">
    <property type="term" value="F:DNA binding"/>
    <property type="evidence" value="ECO:0007669"/>
    <property type="project" value="UniProtKB-KW"/>
</dbReference>